<name>A0ABT4CFS9_9ACTN</name>
<keyword evidence="2" id="KW-1185">Reference proteome</keyword>
<accession>A0ABT4CFS9</accession>
<dbReference type="Gene3D" id="3.40.50.150">
    <property type="entry name" value="Vaccinia Virus protein VP39"/>
    <property type="match status" value="1"/>
</dbReference>
<dbReference type="GO" id="GO:0008168">
    <property type="term" value="F:methyltransferase activity"/>
    <property type="evidence" value="ECO:0007669"/>
    <property type="project" value="UniProtKB-KW"/>
</dbReference>
<dbReference type="InterPro" id="IPR029063">
    <property type="entry name" value="SAM-dependent_MTases_sf"/>
</dbReference>
<dbReference type="PANTHER" id="PTHR43861">
    <property type="entry name" value="TRANS-ACONITATE 2-METHYLTRANSFERASE-RELATED"/>
    <property type="match status" value="1"/>
</dbReference>
<keyword evidence="1" id="KW-0808">Transferase</keyword>
<comment type="caution">
    <text evidence="1">The sequence shown here is derived from an EMBL/GenBank/DDBJ whole genome shotgun (WGS) entry which is preliminary data.</text>
</comment>
<dbReference type="RefSeq" id="WP_268112773.1">
    <property type="nucleotide sequence ID" value="NZ_JAPPUX010000004.1"/>
</dbReference>
<gene>
    <name evidence="1" type="ORF">NYO98_16235</name>
</gene>
<sequence length="235" mass="26354">MAPSNEWDDYATIYPQIDNELEVPVLLRTALSLVPGRRLVDVGCGEGGLLDAVRDELGDAWDLTGFEISAQRGHRARERGHNVFVSEDGVVPLPDCSMDVVTSTHVVEHVPDDAGYVREMARLTRPGGVVYIETPLKLKGAWYFRHNHEGGWVLDPTHLREYRSSDEVHRLLDRAGLKLLAEDVTRISYPLVAAEDVLLRLLKRPQRTGRPNGLRAARINIPRYRQLAVLAQKPA</sequence>
<keyword evidence="1" id="KW-0489">Methyltransferase</keyword>
<reference evidence="1" key="1">
    <citation type="submission" date="2022-08" db="EMBL/GenBank/DDBJ databases">
        <title>Genome sequencing of Nocardioides sp. STR2.</title>
        <authorList>
            <person name="So Y."/>
        </authorList>
    </citation>
    <scope>NUCLEOTIDE SEQUENCE</scope>
    <source>
        <strain evidence="1">STR2</strain>
    </source>
</reference>
<proteinExistence type="predicted"/>
<dbReference type="Pfam" id="PF13489">
    <property type="entry name" value="Methyltransf_23"/>
    <property type="match status" value="1"/>
</dbReference>
<dbReference type="GO" id="GO:0032259">
    <property type="term" value="P:methylation"/>
    <property type="evidence" value="ECO:0007669"/>
    <property type="project" value="UniProtKB-KW"/>
</dbReference>
<protein>
    <submittedName>
        <fullName evidence="1">Class I SAM-dependent methyltransferase</fullName>
    </submittedName>
</protein>
<dbReference type="CDD" id="cd02440">
    <property type="entry name" value="AdoMet_MTases"/>
    <property type="match status" value="1"/>
</dbReference>
<organism evidence="1 2">
    <name type="scientific">Nocardioides pini</name>
    <dbReference type="NCBI Taxonomy" id="2975053"/>
    <lineage>
        <taxon>Bacteria</taxon>
        <taxon>Bacillati</taxon>
        <taxon>Actinomycetota</taxon>
        <taxon>Actinomycetes</taxon>
        <taxon>Propionibacteriales</taxon>
        <taxon>Nocardioidaceae</taxon>
        <taxon>Nocardioides</taxon>
    </lineage>
</organism>
<evidence type="ECO:0000313" key="2">
    <source>
        <dbReference type="Proteomes" id="UP001074726"/>
    </source>
</evidence>
<evidence type="ECO:0000313" key="1">
    <source>
        <dbReference type="EMBL" id="MCY4727838.1"/>
    </source>
</evidence>
<dbReference type="Proteomes" id="UP001074726">
    <property type="component" value="Unassembled WGS sequence"/>
</dbReference>
<dbReference type="SUPFAM" id="SSF53335">
    <property type="entry name" value="S-adenosyl-L-methionine-dependent methyltransferases"/>
    <property type="match status" value="1"/>
</dbReference>
<dbReference type="EMBL" id="JAPPUX010000004">
    <property type="protein sequence ID" value="MCY4727838.1"/>
    <property type="molecule type" value="Genomic_DNA"/>
</dbReference>